<keyword evidence="3" id="KW-1185">Reference proteome</keyword>
<feature type="transmembrane region" description="Helical" evidence="1">
    <location>
        <begin position="20"/>
        <end position="47"/>
    </location>
</feature>
<feature type="transmembrane region" description="Helical" evidence="1">
    <location>
        <begin position="447"/>
        <end position="467"/>
    </location>
</feature>
<dbReference type="Proteomes" id="UP000777438">
    <property type="component" value="Unassembled WGS sequence"/>
</dbReference>
<proteinExistence type="predicted"/>
<comment type="caution">
    <text evidence="2">The sequence shown here is derived from an EMBL/GenBank/DDBJ whole genome shotgun (WGS) entry which is preliminary data.</text>
</comment>
<evidence type="ECO:0000313" key="3">
    <source>
        <dbReference type="Proteomes" id="UP000777438"/>
    </source>
</evidence>
<reference evidence="2 3" key="1">
    <citation type="journal article" date="2021" name="Nat. Commun.">
        <title>Genetic determinants of endophytism in the Arabidopsis root mycobiome.</title>
        <authorList>
            <person name="Mesny F."/>
            <person name="Miyauchi S."/>
            <person name="Thiergart T."/>
            <person name="Pickel B."/>
            <person name="Atanasova L."/>
            <person name="Karlsson M."/>
            <person name="Huettel B."/>
            <person name="Barry K.W."/>
            <person name="Haridas S."/>
            <person name="Chen C."/>
            <person name="Bauer D."/>
            <person name="Andreopoulos W."/>
            <person name="Pangilinan J."/>
            <person name="LaButti K."/>
            <person name="Riley R."/>
            <person name="Lipzen A."/>
            <person name="Clum A."/>
            <person name="Drula E."/>
            <person name="Henrissat B."/>
            <person name="Kohler A."/>
            <person name="Grigoriev I.V."/>
            <person name="Martin F.M."/>
            <person name="Hacquard S."/>
        </authorList>
    </citation>
    <scope>NUCLEOTIDE SEQUENCE [LARGE SCALE GENOMIC DNA]</scope>
    <source>
        <strain evidence="2 3">MPI-CAGE-CH-0241</strain>
    </source>
</reference>
<keyword evidence="1" id="KW-0812">Transmembrane</keyword>
<evidence type="ECO:0000256" key="1">
    <source>
        <dbReference type="SAM" id="Phobius"/>
    </source>
</evidence>
<feature type="transmembrane region" description="Helical" evidence="1">
    <location>
        <begin position="67"/>
        <end position="90"/>
    </location>
</feature>
<dbReference type="AlphaFoldDB" id="A0A9P9ANV0"/>
<gene>
    <name evidence="2" type="ORF">B0T10DRAFT_574644</name>
</gene>
<protein>
    <submittedName>
        <fullName evidence="2">Uncharacterized protein</fullName>
    </submittedName>
</protein>
<keyword evidence="1" id="KW-0472">Membrane</keyword>
<dbReference type="OrthoDB" id="9909019at2759"/>
<organism evidence="2 3">
    <name type="scientific">Thelonectria olida</name>
    <dbReference type="NCBI Taxonomy" id="1576542"/>
    <lineage>
        <taxon>Eukaryota</taxon>
        <taxon>Fungi</taxon>
        <taxon>Dikarya</taxon>
        <taxon>Ascomycota</taxon>
        <taxon>Pezizomycotina</taxon>
        <taxon>Sordariomycetes</taxon>
        <taxon>Hypocreomycetidae</taxon>
        <taxon>Hypocreales</taxon>
        <taxon>Nectriaceae</taxon>
        <taxon>Thelonectria</taxon>
    </lineage>
</organism>
<sequence length="547" mass="61247">MQQPRHQRTWSLAKIFFARLRLIGLLSLLATFVSILIFVACNAVSTYTNPIYGLFENNKGPPLPGGVFRFGMHFSVQVWLAVIGVGFGLVSYGLQEAYDHLFDAWCTGQATKRSGLDYARYLNSQPHSPILLGTRSFPVFINLRRILILLTVGASVGYKFGIRGDEDDFAVHDIRIRPANDTNLHWSWSYLGGTMGPSAPFQEENVPGIETTWLSDGLWDTKNFLEHLKDFGSVKPPQNILMAEEGLTLAPLLLSEALEETFTYYTLQHVLIANLTEGPGSFTMTRNSTGWSRVETTNKHWFTQTNESTPAVVDYRVLEPDAVQIQWARDGDWYAIDNTSDDNASEASAERLHRLVDFPDQDLAQYELASTQFGNFFDLVISINATSLRLANETLDQIQPWINALISSSHIDMFRDQTTIHATGLPPLPYVVNGYAWYARACRPWAIAAYLTIGILASLIGTLRIVLGPPTVTSWMGQHIYLTVGGVVTTEEQLRVFPSGYEVVGPGSTNLRLPRDFKDSSNWQRLATTEEEMTDVRSSGEHHREGD</sequence>
<accession>A0A9P9ANV0</accession>
<dbReference type="EMBL" id="JAGPYM010000014">
    <property type="protein sequence ID" value="KAH6887592.1"/>
    <property type="molecule type" value="Genomic_DNA"/>
</dbReference>
<keyword evidence="1" id="KW-1133">Transmembrane helix</keyword>
<name>A0A9P9ANV0_9HYPO</name>
<evidence type="ECO:0000313" key="2">
    <source>
        <dbReference type="EMBL" id="KAH6887592.1"/>
    </source>
</evidence>